<proteinExistence type="predicted"/>
<dbReference type="EMBL" id="CAJVQB010090502">
    <property type="protein sequence ID" value="CAG8848076.1"/>
    <property type="molecule type" value="Genomic_DNA"/>
</dbReference>
<feature type="non-terminal residue" evidence="2">
    <location>
        <position position="1"/>
    </location>
</feature>
<keyword evidence="3" id="KW-1185">Reference proteome</keyword>
<dbReference type="Proteomes" id="UP000789901">
    <property type="component" value="Unassembled WGS sequence"/>
</dbReference>
<dbReference type="InterPro" id="IPR043502">
    <property type="entry name" value="DNA/RNA_pol_sf"/>
</dbReference>
<dbReference type="SUPFAM" id="SSF56672">
    <property type="entry name" value="DNA/RNA polymerases"/>
    <property type="match status" value="1"/>
</dbReference>
<name>A0ABN7X512_GIGMA</name>
<comment type="caution">
    <text evidence="2">The sequence shown here is derived from an EMBL/GenBank/DDBJ whole genome shotgun (WGS) entry which is preliminary data.</text>
</comment>
<dbReference type="InterPro" id="IPR041577">
    <property type="entry name" value="RT_RNaseH_2"/>
</dbReference>
<organism evidence="2 3">
    <name type="scientific">Gigaspora margarita</name>
    <dbReference type="NCBI Taxonomy" id="4874"/>
    <lineage>
        <taxon>Eukaryota</taxon>
        <taxon>Fungi</taxon>
        <taxon>Fungi incertae sedis</taxon>
        <taxon>Mucoromycota</taxon>
        <taxon>Glomeromycotina</taxon>
        <taxon>Glomeromycetes</taxon>
        <taxon>Diversisporales</taxon>
        <taxon>Gigasporaceae</taxon>
        <taxon>Gigaspora</taxon>
    </lineage>
</organism>
<accession>A0ABN7X512</accession>
<protein>
    <submittedName>
        <fullName evidence="2">1254_t:CDS:1</fullName>
    </submittedName>
</protein>
<evidence type="ECO:0000259" key="1">
    <source>
        <dbReference type="Pfam" id="PF17919"/>
    </source>
</evidence>
<evidence type="ECO:0000313" key="3">
    <source>
        <dbReference type="Proteomes" id="UP000789901"/>
    </source>
</evidence>
<dbReference type="Pfam" id="PF17919">
    <property type="entry name" value="RT_RNaseH_2"/>
    <property type="match status" value="1"/>
</dbReference>
<feature type="domain" description="Reverse transcriptase/retrotransposon-derived protein RNase H-like" evidence="1">
    <location>
        <begin position="4"/>
        <end position="70"/>
    </location>
</feature>
<sequence length="70" mass="8257">EKPQNDIINWLKWCLIQSPILQYSDYSKLFVLFTNTSYQELEHIIAYVSRTLTPAKSNYSIVELEYLAVI</sequence>
<gene>
    <name evidence="2" type="ORF">GMARGA_LOCUS38998</name>
</gene>
<evidence type="ECO:0000313" key="2">
    <source>
        <dbReference type="EMBL" id="CAG8848076.1"/>
    </source>
</evidence>
<reference evidence="2 3" key="1">
    <citation type="submission" date="2021-06" db="EMBL/GenBank/DDBJ databases">
        <authorList>
            <person name="Kallberg Y."/>
            <person name="Tangrot J."/>
            <person name="Rosling A."/>
        </authorList>
    </citation>
    <scope>NUCLEOTIDE SEQUENCE [LARGE SCALE GENOMIC DNA]</scope>
    <source>
        <strain evidence="2 3">120-4 pot B 10/14</strain>
    </source>
</reference>